<evidence type="ECO:0000256" key="3">
    <source>
        <dbReference type="ARBA" id="ARBA00022679"/>
    </source>
</evidence>
<evidence type="ECO:0000259" key="7">
    <source>
        <dbReference type="Pfam" id="PF02911"/>
    </source>
</evidence>
<dbReference type="InterPro" id="IPR005794">
    <property type="entry name" value="Fmt"/>
</dbReference>
<comment type="similarity">
    <text evidence="1 5">Belongs to the Fmt family.</text>
</comment>
<dbReference type="Pfam" id="PF00551">
    <property type="entry name" value="Formyl_trans_N"/>
    <property type="match status" value="1"/>
</dbReference>
<evidence type="ECO:0000256" key="4">
    <source>
        <dbReference type="ARBA" id="ARBA00022917"/>
    </source>
</evidence>
<name>A0A2I1I514_9ACTO</name>
<dbReference type="InterPro" id="IPR011034">
    <property type="entry name" value="Formyl_transferase-like_C_sf"/>
</dbReference>
<protein>
    <recommendedName>
        <fullName evidence="2 5">Methionyl-tRNA formyltransferase</fullName>
        <ecNumber evidence="2 5">2.1.2.9</ecNumber>
    </recommendedName>
</protein>
<accession>A0A2I1I514</accession>
<sequence length="314" mass="33619">MRIVFAGTPAPAIPTLERLVESTHEVVGVITRPPARVGRGRTLHPSPVAEFAHEHDLPVIEASSFKDPKVRNQVESLRPDLGVVVAYGALIPQSVLEMPTHGWINLHFSSLPRWRGAAPVQWALISGDTTTASSVFQLEKGLDTGPVYSSIPVDIKHETAGELLERMAILGAPQVVDVVDSIANGTAQAVPQNEDDPRASHARQLSSSDGFIDFRSSAQATDRQILGLSPNPGAWTLLPDSKRLKLAAVTVVEGDDLEPGHIRVTKKSVEVGCQDGIVRLGQVAPAGKGWMDAAAWARGARLSEDTVLGTMEEN</sequence>
<gene>
    <name evidence="5" type="primary">fmt</name>
    <name evidence="8" type="ORF">CYJ25_05390</name>
</gene>
<feature type="domain" description="Formyl transferase C-terminal" evidence="7">
    <location>
        <begin position="205"/>
        <end position="300"/>
    </location>
</feature>
<dbReference type="EC" id="2.1.2.9" evidence="2 5"/>
<dbReference type="Pfam" id="PF02911">
    <property type="entry name" value="Formyl_trans_C"/>
    <property type="match status" value="1"/>
</dbReference>
<dbReference type="Proteomes" id="UP000234545">
    <property type="component" value="Unassembled WGS sequence"/>
</dbReference>
<feature type="binding site" evidence="5">
    <location>
        <begin position="109"/>
        <end position="112"/>
    </location>
    <ligand>
        <name>(6S)-5,6,7,8-tetrahydrofolate</name>
        <dbReference type="ChEBI" id="CHEBI:57453"/>
    </ligand>
</feature>
<evidence type="ECO:0000256" key="5">
    <source>
        <dbReference type="HAMAP-Rule" id="MF_00182"/>
    </source>
</evidence>
<dbReference type="RefSeq" id="WP_101628168.1">
    <property type="nucleotide sequence ID" value="NZ_PKKJ01000005.1"/>
</dbReference>
<feature type="domain" description="Formyl transferase N-terminal" evidence="6">
    <location>
        <begin position="1"/>
        <end position="171"/>
    </location>
</feature>
<reference evidence="8 9" key="1">
    <citation type="submission" date="2017-12" db="EMBL/GenBank/DDBJ databases">
        <title>Phylogenetic diversity of female urinary microbiome.</title>
        <authorList>
            <person name="Thomas-White K."/>
            <person name="Wolfe A.J."/>
        </authorList>
    </citation>
    <scope>NUCLEOTIDE SEQUENCE [LARGE SCALE GENOMIC DNA]</scope>
    <source>
        <strain evidence="8 9">UMB0250</strain>
    </source>
</reference>
<dbReference type="AlphaFoldDB" id="A0A2I1I514"/>
<dbReference type="InterPro" id="IPR041711">
    <property type="entry name" value="Met-tRNA-FMT_N"/>
</dbReference>
<dbReference type="SUPFAM" id="SSF50486">
    <property type="entry name" value="FMT C-terminal domain-like"/>
    <property type="match status" value="1"/>
</dbReference>
<dbReference type="NCBIfam" id="TIGR00460">
    <property type="entry name" value="fmt"/>
    <property type="match status" value="1"/>
</dbReference>
<evidence type="ECO:0000313" key="9">
    <source>
        <dbReference type="Proteomes" id="UP000234545"/>
    </source>
</evidence>
<dbReference type="InterPro" id="IPR005793">
    <property type="entry name" value="Formyl_trans_C"/>
</dbReference>
<dbReference type="OrthoDB" id="9802815at2"/>
<comment type="caution">
    <text evidence="8">The sequence shown here is derived from an EMBL/GenBank/DDBJ whole genome shotgun (WGS) entry which is preliminary data.</text>
</comment>
<comment type="catalytic activity">
    <reaction evidence="5">
        <text>L-methionyl-tRNA(fMet) + (6R)-10-formyltetrahydrofolate = N-formyl-L-methionyl-tRNA(fMet) + (6S)-5,6,7,8-tetrahydrofolate + H(+)</text>
        <dbReference type="Rhea" id="RHEA:24380"/>
        <dbReference type="Rhea" id="RHEA-COMP:9952"/>
        <dbReference type="Rhea" id="RHEA-COMP:9953"/>
        <dbReference type="ChEBI" id="CHEBI:15378"/>
        <dbReference type="ChEBI" id="CHEBI:57453"/>
        <dbReference type="ChEBI" id="CHEBI:78530"/>
        <dbReference type="ChEBI" id="CHEBI:78844"/>
        <dbReference type="ChEBI" id="CHEBI:195366"/>
        <dbReference type="EC" id="2.1.2.9"/>
    </reaction>
</comment>
<evidence type="ECO:0000256" key="2">
    <source>
        <dbReference type="ARBA" id="ARBA00012261"/>
    </source>
</evidence>
<dbReference type="CDD" id="cd08704">
    <property type="entry name" value="Met_tRNA_FMT_C"/>
    <property type="match status" value="1"/>
</dbReference>
<dbReference type="HAMAP" id="MF_00182">
    <property type="entry name" value="Formyl_trans"/>
    <property type="match status" value="1"/>
</dbReference>
<keyword evidence="4 5" id="KW-0648">Protein biosynthesis</keyword>
<dbReference type="InterPro" id="IPR002376">
    <property type="entry name" value="Formyl_transf_N"/>
</dbReference>
<dbReference type="PANTHER" id="PTHR11138:SF5">
    <property type="entry name" value="METHIONYL-TRNA FORMYLTRANSFERASE, MITOCHONDRIAL"/>
    <property type="match status" value="1"/>
</dbReference>
<dbReference type="GO" id="GO:0005829">
    <property type="term" value="C:cytosol"/>
    <property type="evidence" value="ECO:0007669"/>
    <property type="project" value="TreeGrafter"/>
</dbReference>
<dbReference type="SUPFAM" id="SSF53328">
    <property type="entry name" value="Formyltransferase"/>
    <property type="match status" value="1"/>
</dbReference>
<proteinExistence type="inferred from homology"/>
<comment type="function">
    <text evidence="5">Attaches a formyl group to the free amino group of methionyl-tRNA(fMet). The formyl group appears to play a dual role in the initiator identity of N-formylmethionyl-tRNA by promoting its recognition by IF2 and preventing the misappropriation of this tRNA by the elongation apparatus.</text>
</comment>
<evidence type="ECO:0000259" key="6">
    <source>
        <dbReference type="Pfam" id="PF00551"/>
    </source>
</evidence>
<dbReference type="EMBL" id="PKKJ01000005">
    <property type="protein sequence ID" value="PKY66189.1"/>
    <property type="molecule type" value="Genomic_DNA"/>
</dbReference>
<dbReference type="InterPro" id="IPR036477">
    <property type="entry name" value="Formyl_transf_N_sf"/>
</dbReference>
<organism evidence="8 9">
    <name type="scientific">Schaalia turicensis</name>
    <dbReference type="NCBI Taxonomy" id="131111"/>
    <lineage>
        <taxon>Bacteria</taxon>
        <taxon>Bacillati</taxon>
        <taxon>Actinomycetota</taxon>
        <taxon>Actinomycetes</taxon>
        <taxon>Actinomycetales</taxon>
        <taxon>Actinomycetaceae</taxon>
        <taxon>Schaalia</taxon>
    </lineage>
</organism>
<dbReference type="GO" id="GO:0004479">
    <property type="term" value="F:methionyl-tRNA formyltransferase activity"/>
    <property type="evidence" value="ECO:0007669"/>
    <property type="project" value="UniProtKB-UniRule"/>
</dbReference>
<evidence type="ECO:0000256" key="1">
    <source>
        <dbReference type="ARBA" id="ARBA00010699"/>
    </source>
</evidence>
<dbReference type="CDD" id="cd08646">
    <property type="entry name" value="FMT_core_Met-tRNA-FMT_N"/>
    <property type="match status" value="1"/>
</dbReference>
<dbReference type="PANTHER" id="PTHR11138">
    <property type="entry name" value="METHIONYL-TRNA FORMYLTRANSFERASE"/>
    <property type="match status" value="1"/>
</dbReference>
<dbReference type="Gene3D" id="3.40.50.12230">
    <property type="match status" value="1"/>
</dbReference>
<evidence type="ECO:0000313" key="8">
    <source>
        <dbReference type="EMBL" id="PKY66189.1"/>
    </source>
</evidence>
<dbReference type="InterPro" id="IPR044135">
    <property type="entry name" value="Met-tRNA-FMT_C"/>
</dbReference>
<keyword evidence="3 5" id="KW-0808">Transferase</keyword>